<evidence type="ECO:0000256" key="4">
    <source>
        <dbReference type="HAMAP-Rule" id="MF_00712"/>
    </source>
</evidence>
<dbReference type="HAMAP" id="MF_00712">
    <property type="entry name" value="GcvPA"/>
    <property type="match status" value="1"/>
</dbReference>
<dbReference type="InterPro" id="IPR015422">
    <property type="entry name" value="PyrdxlP-dep_Trfase_small"/>
</dbReference>
<dbReference type="NCBIfam" id="NF001696">
    <property type="entry name" value="PRK00451.1"/>
    <property type="match status" value="1"/>
</dbReference>
<dbReference type="EC" id="1.4.4.2" evidence="4"/>
<dbReference type="GO" id="GO:0004375">
    <property type="term" value="F:glycine dehydrogenase (decarboxylating) activity"/>
    <property type="evidence" value="ECO:0007669"/>
    <property type="project" value="UniProtKB-EC"/>
</dbReference>
<evidence type="ECO:0000313" key="7">
    <source>
        <dbReference type="Proteomes" id="UP000464178"/>
    </source>
</evidence>
<comment type="function">
    <text evidence="1 4">The glycine cleavage system catalyzes the degradation of glycine. The P protein binds the alpha-amino group of glycine through its pyridoxal phosphate cofactor; CO(2) is released and the remaining methylamine moiety is then transferred to the lipoamide cofactor of the H protein.</text>
</comment>
<comment type="subunit">
    <text evidence="4">The glycine cleavage system is composed of four proteins: P, T, L and H. In this organism, the P 'protein' is a heterodimer of two subunits.</text>
</comment>
<dbReference type="InterPro" id="IPR023010">
    <property type="entry name" value="GcvPA"/>
</dbReference>
<dbReference type="GO" id="GO:0019464">
    <property type="term" value="P:glycine decarboxylation via glycine cleavage system"/>
    <property type="evidence" value="ECO:0007669"/>
    <property type="project" value="UniProtKB-UniRule"/>
</dbReference>
<dbReference type="CDD" id="cd00613">
    <property type="entry name" value="GDC-P"/>
    <property type="match status" value="1"/>
</dbReference>
<dbReference type="InterPro" id="IPR015424">
    <property type="entry name" value="PyrdxlP-dep_Trfase"/>
</dbReference>
<organism evidence="6 7">
    <name type="scientific">Gemmata massiliana</name>
    <dbReference type="NCBI Taxonomy" id="1210884"/>
    <lineage>
        <taxon>Bacteria</taxon>
        <taxon>Pseudomonadati</taxon>
        <taxon>Planctomycetota</taxon>
        <taxon>Planctomycetia</taxon>
        <taxon>Gemmatales</taxon>
        <taxon>Gemmataceae</taxon>
        <taxon>Gemmata</taxon>
    </lineage>
</organism>
<evidence type="ECO:0000256" key="2">
    <source>
        <dbReference type="ARBA" id="ARBA00023002"/>
    </source>
</evidence>
<dbReference type="SUPFAM" id="SSF53383">
    <property type="entry name" value="PLP-dependent transferases"/>
    <property type="match status" value="1"/>
</dbReference>
<comment type="catalytic activity">
    <reaction evidence="3 4">
        <text>N(6)-[(R)-lipoyl]-L-lysyl-[glycine-cleavage complex H protein] + glycine + H(+) = N(6)-[(R)-S(8)-aminomethyldihydrolipoyl]-L-lysyl-[glycine-cleavage complex H protein] + CO2</text>
        <dbReference type="Rhea" id="RHEA:24304"/>
        <dbReference type="Rhea" id="RHEA-COMP:10494"/>
        <dbReference type="Rhea" id="RHEA-COMP:10495"/>
        <dbReference type="ChEBI" id="CHEBI:15378"/>
        <dbReference type="ChEBI" id="CHEBI:16526"/>
        <dbReference type="ChEBI" id="CHEBI:57305"/>
        <dbReference type="ChEBI" id="CHEBI:83099"/>
        <dbReference type="ChEBI" id="CHEBI:83143"/>
        <dbReference type="EC" id="1.4.4.2"/>
    </reaction>
</comment>
<accession>A0A6P2CVG3</accession>
<dbReference type="RefSeq" id="WP_162667253.1">
    <property type="nucleotide sequence ID" value="NZ_LR593886.1"/>
</dbReference>
<dbReference type="Pfam" id="PF02347">
    <property type="entry name" value="GDC-P"/>
    <property type="match status" value="1"/>
</dbReference>
<evidence type="ECO:0000259" key="5">
    <source>
        <dbReference type="Pfam" id="PF02347"/>
    </source>
</evidence>
<dbReference type="Gene3D" id="3.40.640.10">
    <property type="entry name" value="Type I PLP-dependent aspartate aminotransferase-like (Major domain)"/>
    <property type="match status" value="1"/>
</dbReference>
<dbReference type="Gene3D" id="3.90.1150.10">
    <property type="entry name" value="Aspartate Aminotransferase, domain 1"/>
    <property type="match status" value="1"/>
</dbReference>
<dbReference type="EMBL" id="LR593886">
    <property type="protein sequence ID" value="VTR92376.1"/>
    <property type="molecule type" value="Genomic_DNA"/>
</dbReference>
<dbReference type="Proteomes" id="UP000464178">
    <property type="component" value="Chromosome"/>
</dbReference>
<dbReference type="GO" id="GO:0009116">
    <property type="term" value="P:nucleoside metabolic process"/>
    <property type="evidence" value="ECO:0007669"/>
    <property type="project" value="InterPro"/>
</dbReference>
<protein>
    <recommendedName>
        <fullName evidence="4">Probable glycine dehydrogenase (decarboxylating) subunit 1</fullName>
        <ecNumber evidence="4">1.4.4.2</ecNumber>
    </recommendedName>
    <alternativeName>
        <fullName evidence="4">Glycine cleavage system P-protein subunit 1</fullName>
    </alternativeName>
    <alternativeName>
        <fullName evidence="4">Glycine decarboxylase subunit 1</fullName>
    </alternativeName>
    <alternativeName>
        <fullName evidence="4">Glycine dehydrogenase (aminomethyl-transferring) subunit 1</fullName>
    </alternativeName>
</protein>
<dbReference type="InterPro" id="IPR020581">
    <property type="entry name" value="GDC_P"/>
</dbReference>
<reference evidence="6 7" key="1">
    <citation type="submission" date="2019-05" db="EMBL/GenBank/DDBJ databases">
        <authorList>
            <consortium name="Science for Life Laboratories"/>
        </authorList>
    </citation>
    <scope>NUCLEOTIDE SEQUENCE [LARGE SCALE GENOMIC DNA]</scope>
    <source>
        <strain evidence="6">Soil9</strain>
    </source>
</reference>
<keyword evidence="7" id="KW-1185">Reference proteome</keyword>
<dbReference type="KEGG" id="gms:SOIL9_53380"/>
<sequence>MSYVLNTPEDQKAMLAKIGVSSVEDLFANIPTALRLQRDLAIPNAMSEMELQSHLSRLLGKNQSASDAVCFLGGGAYDHFIPSVIDAIAGRSEFYTAYTPYQAEASQGTLQAIFEYQTLMCELTGLGVANASLYEGGSSVTEAALMALGITKRPEVLIAESVHPEYRQTLETYAANLNCRVRTLPTPDGFLNPDDVKNAVSDATACVIVQSPNFFGHLEEMQAIGDAARKVGALFVASFDPVSVGVLKRPGDYGADIAVAEGQGLGVPLQYGGPYLGILACHEDSRFLRKIPGRLVGQTTDRNGKRSWVLTLQPREQHIARANATSNICTNQGLLALRAAVYLTAVGPQGLKETAELCVRKAHYAAEQLTKVPGVSLRFKTPFVKEFALQVPGDAAALLAKLRTAGYHAGLPLGRWYPALANCITVAVTEKRTKAEIDGLVEALKANV</sequence>
<evidence type="ECO:0000256" key="3">
    <source>
        <dbReference type="ARBA" id="ARBA00049026"/>
    </source>
</evidence>
<dbReference type="PANTHER" id="PTHR42806">
    <property type="entry name" value="GLYCINE CLEAVAGE SYSTEM P-PROTEIN"/>
    <property type="match status" value="1"/>
</dbReference>
<dbReference type="InterPro" id="IPR049315">
    <property type="entry name" value="GDC-P_N"/>
</dbReference>
<name>A0A6P2CVG3_9BACT</name>
<dbReference type="AlphaFoldDB" id="A0A6P2CVG3"/>
<proteinExistence type="inferred from homology"/>
<dbReference type="PANTHER" id="PTHR42806:SF1">
    <property type="entry name" value="GLYCINE DEHYDROGENASE (DECARBOXYLATING)"/>
    <property type="match status" value="1"/>
</dbReference>
<gene>
    <name evidence="4" type="primary">gcvPA</name>
    <name evidence="6" type="ORF">SOIL9_53380</name>
</gene>
<evidence type="ECO:0000256" key="1">
    <source>
        <dbReference type="ARBA" id="ARBA00003788"/>
    </source>
</evidence>
<feature type="domain" description="Glycine cleavage system P-protein N-terminal" evidence="5">
    <location>
        <begin position="2"/>
        <end position="443"/>
    </location>
</feature>
<evidence type="ECO:0000313" key="6">
    <source>
        <dbReference type="EMBL" id="VTR92376.1"/>
    </source>
</evidence>
<comment type="similarity">
    <text evidence="4">Belongs to the GcvP family. N-terminal subunit subfamily.</text>
</comment>
<dbReference type="InterPro" id="IPR015421">
    <property type="entry name" value="PyrdxlP-dep_Trfase_major"/>
</dbReference>
<dbReference type="PIRSF" id="PIRSF006815">
    <property type="entry name" value="GcvPA"/>
    <property type="match status" value="1"/>
</dbReference>
<keyword evidence="2 4" id="KW-0560">Oxidoreductase</keyword>